<organism evidence="1 2">
    <name type="scientific">Proteiniborus ethanoligenes</name>
    <dbReference type="NCBI Taxonomy" id="415015"/>
    <lineage>
        <taxon>Bacteria</taxon>
        <taxon>Bacillati</taxon>
        <taxon>Bacillota</taxon>
        <taxon>Clostridia</taxon>
        <taxon>Eubacteriales</taxon>
        <taxon>Proteiniborus</taxon>
    </lineage>
</organism>
<accession>A0A1H3NGD2</accession>
<dbReference type="AlphaFoldDB" id="A0A1H3NGD2"/>
<evidence type="ECO:0000313" key="2">
    <source>
        <dbReference type="Proteomes" id="UP000198625"/>
    </source>
</evidence>
<gene>
    <name evidence="1" type="ORF">SAMN05660462_01116</name>
</gene>
<proteinExistence type="predicted"/>
<sequence length="268" mass="29021">MNEDIVVAIKGGGDIATGIAHKLYRSGLRVLIMEISKPTVIRRTVSFAQAIFEEEYIVEGVKAKKVNEKEEILTCWEKGIIPVLIDEEMKILQDIKADVFVDATIAKKNLGINKSLAPITIAAGPGFEAGVDVDAVIETNRGHYLGSLIFEGFAEPDSGIPGIINGYGKERVIKAPACGIIKHASKIGDIVKKDDIIAYTGDVPVRATIDGVLRGLIMEGLEVVKGFKIADVDPRGIKEYCYSISEKARAVGGGVLEAILYLNRERNK</sequence>
<dbReference type="NCBIfam" id="TIGR03309">
    <property type="entry name" value="matur_yqeB"/>
    <property type="match status" value="1"/>
</dbReference>
<dbReference type="STRING" id="415015.SAMN05660462_01116"/>
<dbReference type="Proteomes" id="UP000198625">
    <property type="component" value="Unassembled WGS sequence"/>
</dbReference>
<keyword evidence="2" id="KW-1185">Reference proteome</keyword>
<dbReference type="OrthoDB" id="9815497at2"/>
<reference evidence="1 2" key="1">
    <citation type="submission" date="2016-10" db="EMBL/GenBank/DDBJ databases">
        <authorList>
            <person name="de Groot N.N."/>
        </authorList>
    </citation>
    <scope>NUCLEOTIDE SEQUENCE [LARGE SCALE GENOMIC DNA]</scope>
    <source>
        <strain evidence="1 2">DSM 21650</strain>
    </source>
</reference>
<dbReference type="RefSeq" id="WP_091728375.1">
    <property type="nucleotide sequence ID" value="NZ_FNQE01000010.1"/>
</dbReference>
<dbReference type="InterPro" id="IPR017695">
    <property type="entry name" value="Se-dep_Mo_hydrolase_YqeB"/>
</dbReference>
<evidence type="ECO:0000313" key="1">
    <source>
        <dbReference type="EMBL" id="SDY87982.1"/>
    </source>
</evidence>
<dbReference type="EMBL" id="FNQE01000010">
    <property type="protein sequence ID" value="SDY87982.1"/>
    <property type="molecule type" value="Genomic_DNA"/>
</dbReference>
<name>A0A1H3NGD2_9FIRM</name>
<protein>
    <submittedName>
        <fullName evidence="1">Xanthine dehydrogenase accessory factor</fullName>
    </submittedName>
</protein>